<dbReference type="RefSeq" id="XP_035308993.1">
    <property type="nucleotide sequence ID" value="XM_035453102.1"/>
</dbReference>
<sequence>MEMNMSESVMKMNMGEGVMELLTLSSHKTFKLKRFLAKKQKQSRPVPRWTWVKTGNRIRYNSKRRHWGRKPGVSHTRWCA</sequence>
<evidence type="ECO:0000256" key="1">
    <source>
        <dbReference type="ARBA" id="ARBA00009339"/>
    </source>
</evidence>
<reference evidence="8" key="1">
    <citation type="journal article" date="2018" name="Biotechnol. Bioeng.">
        <title>A reference genome of the Chinese hamster based on a hybrid assembly strategy.</title>
        <authorList>
            <person name="Rupp O."/>
            <person name="MacDonald M.L."/>
            <person name="Li S."/>
            <person name="Dhiman H."/>
            <person name="Polson S."/>
            <person name="Griep S."/>
            <person name="Heffner K."/>
            <person name="Hernandez I."/>
            <person name="Brinkrolf K."/>
            <person name="Jadhav V."/>
            <person name="Samoudi M."/>
            <person name="Hao H."/>
            <person name="Kingham B."/>
            <person name="Goesmann A."/>
            <person name="Betenbaugh M.J."/>
            <person name="Lewis N.E."/>
            <person name="Borth N."/>
            <person name="Lee K.H."/>
        </authorList>
    </citation>
    <scope>NUCLEOTIDE SEQUENCE [LARGE SCALE GENOMIC DNA]</scope>
    <source>
        <strain evidence="8">17A/GY</strain>
    </source>
</reference>
<comment type="function">
    <text evidence="6">RNA-binding component of the large ribosomal subunit. The ribosome is a large ribonucleoprotein complex responsible for the synthesis of proteins in the cell.</text>
</comment>
<keyword evidence="2" id="KW-0689">Ribosomal protein</keyword>
<name>A0A9J7HE23_CRIGR</name>
<dbReference type="SUPFAM" id="SSF48662">
    <property type="entry name" value="Ribosomal protein L39e"/>
    <property type="match status" value="1"/>
</dbReference>
<comment type="similarity">
    <text evidence="1">Belongs to the eukaryotic ribosomal protein eL39 family.</text>
</comment>
<dbReference type="PANTHER" id="PTHR19970:SF0">
    <property type="entry name" value="LARGE RIBOSOMAL SUBUNIT PROTEIN EL39"/>
    <property type="match status" value="1"/>
</dbReference>
<evidence type="ECO:0000313" key="8">
    <source>
        <dbReference type="Proteomes" id="UP001108280"/>
    </source>
</evidence>
<evidence type="ECO:0000256" key="7">
    <source>
        <dbReference type="ARBA" id="ARBA00046440"/>
    </source>
</evidence>
<dbReference type="GO" id="GO:0022625">
    <property type="term" value="C:cytosolic large ribosomal subunit"/>
    <property type="evidence" value="ECO:0007669"/>
    <property type="project" value="UniProtKB-ARBA"/>
</dbReference>
<gene>
    <name evidence="9" type="primary">LOC113832716</name>
</gene>
<comment type="subunit">
    <text evidence="7">Component of the large ribosomal subunit. Interacts with IMPACT.</text>
</comment>
<accession>A0A9J7HE23</accession>
<dbReference type="Proteomes" id="UP001108280">
    <property type="component" value="Chromosome 1"/>
</dbReference>
<keyword evidence="8" id="KW-1185">Reference proteome</keyword>
<dbReference type="Gene3D" id="1.10.1620.10">
    <property type="entry name" value="Ribosomal protein L39e"/>
    <property type="match status" value="1"/>
</dbReference>
<evidence type="ECO:0000256" key="4">
    <source>
        <dbReference type="ARBA" id="ARBA00035234"/>
    </source>
</evidence>
<evidence type="ECO:0000256" key="6">
    <source>
        <dbReference type="ARBA" id="ARBA00046244"/>
    </source>
</evidence>
<evidence type="ECO:0000313" key="9">
    <source>
        <dbReference type="RefSeq" id="XP_035308993.1"/>
    </source>
</evidence>
<dbReference type="KEGG" id="cge:113832716"/>
<reference evidence="9" key="3">
    <citation type="submission" date="2025-08" db="UniProtKB">
        <authorList>
            <consortium name="RefSeq"/>
        </authorList>
    </citation>
    <scope>IDENTIFICATION</scope>
    <source>
        <strain evidence="9">17A/GY</strain>
        <tissue evidence="9">Liver</tissue>
    </source>
</reference>
<dbReference type="GO" id="GO:0006412">
    <property type="term" value="P:translation"/>
    <property type="evidence" value="ECO:0007669"/>
    <property type="project" value="InterPro"/>
</dbReference>
<dbReference type="FunFam" id="1.10.1620.10:FF:000001">
    <property type="entry name" value="60S ribosomal protein-like L39"/>
    <property type="match status" value="1"/>
</dbReference>
<evidence type="ECO:0000256" key="3">
    <source>
        <dbReference type="ARBA" id="ARBA00023274"/>
    </source>
</evidence>
<evidence type="ECO:0000256" key="2">
    <source>
        <dbReference type="ARBA" id="ARBA00022980"/>
    </source>
</evidence>
<dbReference type="OrthoDB" id="6332053at2759"/>
<dbReference type="GO" id="GO:0003735">
    <property type="term" value="F:structural constituent of ribosome"/>
    <property type="evidence" value="ECO:0007669"/>
    <property type="project" value="InterPro"/>
</dbReference>
<keyword evidence="3" id="KW-0687">Ribonucleoprotein</keyword>
<dbReference type="InterPro" id="IPR000077">
    <property type="entry name" value="Ribosomal_eL39"/>
</dbReference>
<evidence type="ECO:0000256" key="5">
    <source>
        <dbReference type="ARBA" id="ARBA00035339"/>
    </source>
</evidence>
<dbReference type="PANTHER" id="PTHR19970">
    <property type="entry name" value="RIBOSOMAL PROTEIN L39E"/>
    <property type="match status" value="1"/>
</dbReference>
<reference evidence="8" key="2">
    <citation type="journal article" date="2020" name="Biotechnol. Bioeng.">
        <title>Chromosome-scale scaffolds for the Chinese hamster reference genome assembly to facilitate the study of the CHO epigenome.</title>
        <authorList>
            <person name="Hilliard W."/>
            <person name="MacDonald M."/>
            <person name="Lee K.H."/>
        </authorList>
    </citation>
    <scope>NUCLEOTIDE SEQUENCE [LARGE SCALE GENOMIC DNA]</scope>
    <source>
        <strain evidence="8">17A/GY</strain>
    </source>
</reference>
<protein>
    <recommendedName>
        <fullName evidence="4">Large ribosomal subunit protein eL39</fullName>
    </recommendedName>
    <alternativeName>
        <fullName evidence="5">60S ribosomal protein L39</fullName>
    </alternativeName>
</protein>
<organism evidence="8 9">
    <name type="scientific">Cricetulus griseus</name>
    <name type="common">Chinese hamster</name>
    <name type="synonym">Cricetulus barabensis griseus</name>
    <dbReference type="NCBI Taxonomy" id="10029"/>
    <lineage>
        <taxon>Eukaryota</taxon>
        <taxon>Metazoa</taxon>
        <taxon>Chordata</taxon>
        <taxon>Craniata</taxon>
        <taxon>Vertebrata</taxon>
        <taxon>Euteleostomi</taxon>
        <taxon>Mammalia</taxon>
        <taxon>Eutheria</taxon>
        <taxon>Euarchontoglires</taxon>
        <taxon>Glires</taxon>
        <taxon>Rodentia</taxon>
        <taxon>Myomorpha</taxon>
        <taxon>Muroidea</taxon>
        <taxon>Cricetidae</taxon>
        <taxon>Cricetinae</taxon>
        <taxon>Cricetulus</taxon>
    </lineage>
</organism>
<dbReference type="AlphaFoldDB" id="A0A9J7HE23"/>
<dbReference type="GeneID" id="113832716"/>
<dbReference type="InterPro" id="IPR023626">
    <property type="entry name" value="Ribosomal_eL39_dom_sf"/>
</dbReference>
<proteinExistence type="inferred from homology"/>
<dbReference type="Pfam" id="PF00832">
    <property type="entry name" value="Ribosomal_L39"/>
    <property type="match status" value="1"/>
</dbReference>